<dbReference type="EMBL" id="CP036273">
    <property type="protein sequence ID" value="QDU20793.1"/>
    <property type="molecule type" value="Genomic_DNA"/>
</dbReference>
<dbReference type="KEGG" id="uli:ETAA1_27540"/>
<evidence type="ECO:0000313" key="1">
    <source>
        <dbReference type="EMBL" id="QDU20793.1"/>
    </source>
</evidence>
<dbReference type="RefSeq" id="WP_145238949.1">
    <property type="nucleotide sequence ID" value="NZ_CP036273.1"/>
</dbReference>
<protein>
    <submittedName>
        <fullName evidence="1">Uncharacterized protein</fullName>
    </submittedName>
</protein>
<organism evidence="1 2">
    <name type="scientific">Urbifossiella limnaea</name>
    <dbReference type="NCBI Taxonomy" id="2528023"/>
    <lineage>
        <taxon>Bacteria</taxon>
        <taxon>Pseudomonadati</taxon>
        <taxon>Planctomycetota</taxon>
        <taxon>Planctomycetia</taxon>
        <taxon>Gemmatales</taxon>
        <taxon>Gemmataceae</taxon>
        <taxon>Urbifossiella</taxon>
    </lineage>
</organism>
<dbReference type="AlphaFoldDB" id="A0A517XTG9"/>
<keyword evidence="2" id="KW-1185">Reference proteome</keyword>
<dbReference type="OrthoDB" id="282932at2"/>
<name>A0A517XTG9_9BACT</name>
<dbReference type="Proteomes" id="UP000319576">
    <property type="component" value="Chromosome"/>
</dbReference>
<sequence>MLAVAGLFVAVCAPRECQPAPDQPVRITVVTVLATRANKSVDERLVELAKEVQKRDAALTGFKLHASEAKSVAPGDSVRFDLVDGKKLEVKVERPRDENGRVALKIRPPGLGEVTYTCTCDRFFPVVTPHRTRDGETLIVAVMARPCMLKK</sequence>
<gene>
    <name evidence="1" type="ORF">ETAA1_27540</name>
</gene>
<reference evidence="1 2" key="1">
    <citation type="submission" date="2019-02" db="EMBL/GenBank/DDBJ databases">
        <title>Deep-cultivation of Planctomycetes and their phenomic and genomic characterization uncovers novel biology.</title>
        <authorList>
            <person name="Wiegand S."/>
            <person name="Jogler M."/>
            <person name="Boedeker C."/>
            <person name="Pinto D."/>
            <person name="Vollmers J."/>
            <person name="Rivas-Marin E."/>
            <person name="Kohn T."/>
            <person name="Peeters S.H."/>
            <person name="Heuer A."/>
            <person name="Rast P."/>
            <person name="Oberbeckmann S."/>
            <person name="Bunk B."/>
            <person name="Jeske O."/>
            <person name="Meyerdierks A."/>
            <person name="Storesund J.E."/>
            <person name="Kallscheuer N."/>
            <person name="Luecker S."/>
            <person name="Lage O.M."/>
            <person name="Pohl T."/>
            <person name="Merkel B.J."/>
            <person name="Hornburger P."/>
            <person name="Mueller R.-W."/>
            <person name="Bruemmer F."/>
            <person name="Labrenz M."/>
            <person name="Spormann A.M."/>
            <person name="Op den Camp H."/>
            <person name="Overmann J."/>
            <person name="Amann R."/>
            <person name="Jetten M.S.M."/>
            <person name="Mascher T."/>
            <person name="Medema M.H."/>
            <person name="Devos D.P."/>
            <person name="Kaster A.-K."/>
            <person name="Ovreas L."/>
            <person name="Rohde M."/>
            <person name="Galperin M.Y."/>
            <person name="Jogler C."/>
        </authorList>
    </citation>
    <scope>NUCLEOTIDE SEQUENCE [LARGE SCALE GENOMIC DNA]</scope>
    <source>
        <strain evidence="1 2">ETA_A1</strain>
    </source>
</reference>
<evidence type="ECO:0000313" key="2">
    <source>
        <dbReference type="Proteomes" id="UP000319576"/>
    </source>
</evidence>
<proteinExistence type="predicted"/>
<accession>A0A517XTG9</accession>